<sequence>MSNMLSFSFGKVTIYDNYLVFVMNEGITVTPEYNDVLVDIADTYFSNKNFVYITHRINSYSVDPNIYFKTSQIKNLIGFAVVTGDKIYRDNISLEKTFFSKPFKSFNKLEKAIEWANKLCEESSK</sequence>
<protein>
    <recommendedName>
        <fullName evidence="3">SpoIIAA-like protein</fullName>
    </recommendedName>
</protein>
<dbReference type="SUPFAM" id="SSF52091">
    <property type="entry name" value="SpoIIaa-like"/>
    <property type="match status" value="1"/>
</dbReference>
<evidence type="ECO:0000313" key="2">
    <source>
        <dbReference type="Proteomes" id="UP000245430"/>
    </source>
</evidence>
<dbReference type="Proteomes" id="UP000245430">
    <property type="component" value="Unassembled WGS sequence"/>
</dbReference>
<gene>
    <name evidence="1" type="ORF">LX78_02862</name>
</gene>
<comment type="caution">
    <text evidence="1">The sequence shown here is derived from an EMBL/GenBank/DDBJ whole genome shotgun (WGS) entry which is preliminary data.</text>
</comment>
<dbReference type="EMBL" id="QGGP01000011">
    <property type="protein sequence ID" value="PWK17121.1"/>
    <property type="molecule type" value="Genomic_DNA"/>
</dbReference>
<keyword evidence="2" id="KW-1185">Reference proteome</keyword>
<name>A0A316DFZ0_9FLAO</name>
<organism evidence="1 2">
    <name type="scientific">Xanthomarina spongicola</name>
    <dbReference type="NCBI Taxonomy" id="570520"/>
    <lineage>
        <taxon>Bacteria</taxon>
        <taxon>Pseudomonadati</taxon>
        <taxon>Bacteroidota</taxon>
        <taxon>Flavobacteriia</taxon>
        <taxon>Flavobacteriales</taxon>
        <taxon>Flavobacteriaceae</taxon>
        <taxon>Xanthomarina</taxon>
    </lineage>
</organism>
<dbReference type="AlphaFoldDB" id="A0A316DFZ0"/>
<dbReference type="OrthoDB" id="1144359at2"/>
<reference evidence="1 2" key="1">
    <citation type="submission" date="2018-05" db="EMBL/GenBank/DDBJ databases">
        <title>Genomic Encyclopedia of Archaeal and Bacterial Type Strains, Phase II (KMG-II): from individual species to whole genera.</title>
        <authorList>
            <person name="Goeker M."/>
        </authorList>
    </citation>
    <scope>NUCLEOTIDE SEQUENCE [LARGE SCALE GENOMIC DNA]</scope>
    <source>
        <strain evidence="1 2">DSM 22637</strain>
    </source>
</reference>
<evidence type="ECO:0008006" key="3">
    <source>
        <dbReference type="Google" id="ProtNLM"/>
    </source>
</evidence>
<dbReference type="InterPro" id="IPR036513">
    <property type="entry name" value="STAS_dom_sf"/>
</dbReference>
<evidence type="ECO:0000313" key="1">
    <source>
        <dbReference type="EMBL" id="PWK17121.1"/>
    </source>
</evidence>
<proteinExistence type="predicted"/>
<accession>A0A316DFZ0</accession>